<keyword evidence="2 3" id="KW-0120">Carbon dioxide fixation</keyword>
<evidence type="ECO:0000256" key="3">
    <source>
        <dbReference type="HAMAP-Rule" id="MF_00859"/>
    </source>
</evidence>
<comment type="similarity">
    <text evidence="3">Belongs to the RuBisCO small chain family.</text>
</comment>
<dbReference type="EMBL" id="CYHF01000001">
    <property type="protein sequence ID" value="CUA93929.1"/>
    <property type="molecule type" value="Genomic_DNA"/>
</dbReference>
<dbReference type="GO" id="GO:0016984">
    <property type="term" value="F:ribulose-bisphosphate carboxylase activity"/>
    <property type="evidence" value="ECO:0007669"/>
    <property type="project" value="UniProtKB-UniRule"/>
</dbReference>
<dbReference type="Proteomes" id="UP000183649">
    <property type="component" value="Unassembled WGS sequence"/>
</dbReference>
<dbReference type="Gene3D" id="3.30.190.10">
    <property type="entry name" value="Ribulose bisphosphate carboxylase, small subunit"/>
    <property type="match status" value="1"/>
</dbReference>
<dbReference type="GO" id="GO:0019253">
    <property type="term" value="P:reductive pentose-phosphate cycle"/>
    <property type="evidence" value="ECO:0007669"/>
    <property type="project" value="UniProtKB-UniRule"/>
</dbReference>
<dbReference type="RefSeq" id="WP_055449350.1">
    <property type="nucleotide sequence ID" value="NZ_CYHF01000001.1"/>
</dbReference>
<protein>
    <recommendedName>
        <fullName evidence="3">Ribulose bisphosphate carboxylase small subunit</fullName>
        <shortName evidence="3">RuBisCO small subunit</shortName>
    </recommendedName>
</protein>
<reference evidence="6" key="1">
    <citation type="submission" date="2015-08" db="EMBL/GenBank/DDBJ databases">
        <authorList>
            <person name="Varghese N."/>
        </authorList>
    </citation>
    <scope>NUCLEOTIDE SEQUENCE [LARGE SCALE GENOMIC DNA]</scope>
    <source>
        <strain evidence="6">DSM 18181</strain>
    </source>
</reference>
<comment type="function">
    <text evidence="3">RuBisCO catalyzes two reactions: the carboxylation of D-ribulose 1,5-bisphosphate, the primary event in carbon dioxide fixation, as well as the oxidative fragmentation of the pentose substrate. Both reactions occur simultaneously and in competition at the same active site. Although the small subunit is not catalytic it is essential for maximal activity.</text>
</comment>
<keyword evidence="1 3" id="KW-0113">Calvin cycle</keyword>
<evidence type="ECO:0000256" key="1">
    <source>
        <dbReference type="ARBA" id="ARBA00022567"/>
    </source>
</evidence>
<accession>A0A0K6HSQ8</accession>
<evidence type="ECO:0000313" key="6">
    <source>
        <dbReference type="Proteomes" id="UP000183649"/>
    </source>
</evidence>
<evidence type="ECO:0000259" key="4">
    <source>
        <dbReference type="SMART" id="SM00961"/>
    </source>
</evidence>
<organism evidence="5 6">
    <name type="scientific">Thiomonas bhubaneswarensis</name>
    <dbReference type="NCBI Taxonomy" id="339866"/>
    <lineage>
        <taxon>Bacteria</taxon>
        <taxon>Pseudomonadati</taxon>
        <taxon>Pseudomonadota</taxon>
        <taxon>Betaproteobacteria</taxon>
        <taxon>Burkholderiales</taxon>
        <taxon>Thiomonas</taxon>
    </lineage>
</organism>
<dbReference type="STRING" id="339866.GCA_001418255_00414"/>
<proteinExistence type="inferred from homology"/>
<dbReference type="InterPro" id="IPR036385">
    <property type="entry name" value="RuBisCO_ssu_sf"/>
</dbReference>
<dbReference type="PANTHER" id="PTHR31262">
    <property type="entry name" value="RIBULOSE BISPHOSPHATE CARBOXYLASE SMALL CHAIN 1, CHLOROPLASTIC"/>
    <property type="match status" value="1"/>
</dbReference>
<comment type="miscellaneous">
    <text evidence="3">The basic functional RuBisCO is composed of a large chain homodimer in a 'head-to-tail' conformation. In form I RuBisCO this homodimer is arranged in a barrel-like tetramer with the small subunits forming a tetrameric 'cap' on each end of the 'barrel'.</text>
</comment>
<dbReference type="InterPro" id="IPR024681">
    <property type="entry name" value="RuBisCO_ssu"/>
</dbReference>
<feature type="domain" description="Ribulose bisphosphate carboxylase small subunit" evidence="4">
    <location>
        <begin position="12"/>
        <end position="109"/>
    </location>
</feature>
<comment type="subunit">
    <text evidence="3">Heterohexadecamer of 8 large and 8 small subunits.</text>
</comment>
<dbReference type="SUPFAM" id="SSF55239">
    <property type="entry name" value="RuBisCO, small subunit"/>
    <property type="match status" value="1"/>
</dbReference>
<name>A0A0K6HSQ8_9BURK</name>
<keyword evidence="6" id="KW-1185">Reference proteome</keyword>
<dbReference type="CDD" id="cd03527">
    <property type="entry name" value="RuBisCO_small"/>
    <property type="match status" value="1"/>
</dbReference>
<evidence type="ECO:0000256" key="2">
    <source>
        <dbReference type="ARBA" id="ARBA00023300"/>
    </source>
</evidence>
<gene>
    <name evidence="3" type="primary">cbbS</name>
    <name evidence="5" type="ORF">Ga0061069_101418</name>
</gene>
<dbReference type="OrthoDB" id="9788955at2"/>
<dbReference type="AlphaFoldDB" id="A0A0K6HSQ8"/>
<sequence length="109" mass="12702">MATVQAYKATKKFETFSYLPQMTPEQVRRQIAYAIAQGWNPAVEHTERGTPAKVSFWYMWKLPMFGEQSVDVVLAELEACHREFPDHMVRFVAYDNYAQSQGLAFVVYR</sequence>
<dbReference type="HAMAP" id="MF_00859">
    <property type="entry name" value="RuBisCO_S_bact"/>
    <property type="match status" value="1"/>
</dbReference>
<dbReference type="SMART" id="SM00961">
    <property type="entry name" value="RuBisCO_small"/>
    <property type="match status" value="1"/>
</dbReference>
<dbReference type="Pfam" id="PF00101">
    <property type="entry name" value="RuBisCO_small"/>
    <property type="match status" value="1"/>
</dbReference>
<evidence type="ECO:0000313" key="5">
    <source>
        <dbReference type="EMBL" id="CUA93929.1"/>
    </source>
</evidence>
<dbReference type="InterPro" id="IPR000894">
    <property type="entry name" value="RuBisCO_ssu_dom"/>
</dbReference>